<organism evidence="3 4">
    <name type="scientific">Ruoffia tabacinasalis</name>
    <dbReference type="NCBI Taxonomy" id="87458"/>
    <lineage>
        <taxon>Bacteria</taxon>
        <taxon>Bacillati</taxon>
        <taxon>Bacillota</taxon>
        <taxon>Bacilli</taxon>
        <taxon>Lactobacillales</taxon>
        <taxon>Aerococcaceae</taxon>
        <taxon>Ruoffia</taxon>
    </lineage>
</organism>
<keyword evidence="3" id="KW-0808">Transferase</keyword>
<dbReference type="SUPFAM" id="SSF53756">
    <property type="entry name" value="UDP-Glycosyltransferase/glycogen phosphorylase"/>
    <property type="match status" value="1"/>
</dbReference>
<dbReference type="OrthoDB" id="9804196at2"/>
<dbReference type="InterPro" id="IPR050194">
    <property type="entry name" value="Glycosyltransferase_grp1"/>
</dbReference>
<protein>
    <submittedName>
        <fullName evidence="3">Glycosyltransferase family 1 protein</fullName>
    </submittedName>
</protein>
<dbReference type="PANTHER" id="PTHR45947:SF3">
    <property type="entry name" value="SULFOQUINOVOSYL TRANSFERASE SQD2"/>
    <property type="match status" value="1"/>
</dbReference>
<evidence type="ECO:0000259" key="2">
    <source>
        <dbReference type="Pfam" id="PF13439"/>
    </source>
</evidence>
<gene>
    <name evidence="3" type="ORF">FEZ33_09965</name>
</gene>
<dbReference type="Pfam" id="PF13439">
    <property type="entry name" value="Glyco_transf_4"/>
    <property type="match status" value="1"/>
</dbReference>
<feature type="domain" description="Glycosyltransferase subfamily 4-like N-terminal" evidence="2">
    <location>
        <begin position="17"/>
        <end position="151"/>
    </location>
</feature>
<dbReference type="Gene3D" id="3.40.50.2000">
    <property type="entry name" value="Glycogen Phosphorylase B"/>
    <property type="match status" value="2"/>
</dbReference>
<comment type="caution">
    <text evidence="3">The sequence shown here is derived from an EMBL/GenBank/DDBJ whole genome shotgun (WGS) entry which is preliminary data.</text>
</comment>
<dbReference type="InterPro" id="IPR001296">
    <property type="entry name" value="Glyco_trans_1"/>
</dbReference>
<sequence length="375" mass="42894">MNNKIRILHVFSVMDRGGAETMIMEIFRKIDKSLFQFDFIVHTEKAGAYDEEIKKLGGKIYRVPRYNGKNHFQYIKRWNNFLKNKHYHIIHGHVRSTASIYLSIAKKNKILTISHSHSTSNGKNISSIFKNLLQLPIRVIADCYLAASKDAGIWLFGKTIVERDNFFILKNSIEAKRYSLNNKIRNEYRNNLDIQDQFVIGHIGSFKGPKNHLFLIEIFNIVQQKNADSILLLVGDGEERPSILKKITEFGLKDKVILTGIRSDIPNLLQAFDVFVFPSLFEGFGIVAVEAQTAGVPIIVSDEIPKEAFLTDLIESVSLKEKAEFWADSILNYVDNIKTSDRVVEIINSGYDIGEAVHQLQNIYIKLLNNNKTNF</sequence>
<dbReference type="AlphaFoldDB" id="A0A5R9DUB5"/>
<dbReference type="GO" id="GO:0016757">
    <property type="term" value="F:glycosyltransferase activity"/>
    <property type="evidence" value="ECO:0007669"/>
    <property type="project" value="InterPro"/>
</dbReference>
<proteinExistence type="predicted"/>
<dbReference type="Pfam" id="PF00534">
    <property type="entry name" value="Glycos_transf_1"/>
    <property type="match status" value="1"/>
</dbReference>
<dbReference type="EMBL" id="VBSP01000044">
    <property type="protein sequence ID" value="TLQ39885.1"/>
    <property type="molecule type" value="Genomic_DNA"/>
</dbReference>
<accession>A0A5R9DUB5</accession>
<dbReference type="CDD" id="cd03812">
    <property type="entry name" value="GT4_CapH-like"/>
    <property type="match status" value="1"/>
</dbReference>
<evidence type="ECO:0000313" key="3">
    <source>
        <dbReference type="EMBL" id="TLQ39885.1"/>
    </source>
</evidence>
<reference evidence="3 4" key="1">
    <citation type="submission" date="2019-05" db="EMBL/GenBank/DDBJ databases">
        <title>The metagenome of a microbial culture collection derived from dairy environment covers the genomic content of the human microbiome.</title>
        <authorList>
            <person name="Roder T."/>
            <person name="Wuthrich D."/>
            <person name="Sattari Z."/>
            <person name="Von Ah U."/>
            <person name="Bar C."/>
            <person name="Ronchi F."/>
            <person name="Macpherson A.J."/>
            <person name="Ganal-Vonarburg S.C."/>
            <person name="Bruggmann R."/>
            <person name="Vergeres G."/>
        </authorList>
    </citation>
    <scope>NUCLEOTIDE SEQUENCE [LARGE SCALE GENOMIC DNA]</scope>
    <source>
        <strain evidence="3 4">FAM 24227</strain>
    </source>
</reference>
<dbReference type="RefSeq" id="WP_138405238.1">
    <property type="nucleotide sequence ID" value="NZ_VBSP01000044.1"/>
</dbReference>
<evidence type="ECO:0000259" key="1">
    <source>
        <dbReference type="Pfam" id="PF00534"/>
    </source>
</evidence>
<dbReference type="InterPro" id="IPR028098">
    <property type="entry name" value="Glyco_trans_4-like_N"/>
</dbReference>
<dbReference type="Proteomes" id="UP000306420">
    <property type="component" value="Unassembled WGS sequence"/>
</dbReference>
<dbReference type="PANTHER" id="PTHR45947">
    <property type="entry name" value="SULFOQUINOVOSYL TRANSFERASE SQD2"/>
    <property type="match status" value="1"/>
</dbReference>
<name>A0A5R9DUB5_9LACT</name>
<feature type="domain" description="Glycosyl transferase family 1" evidence="1">
    <location>
        <begin position="186"/>
        <end position="305"/>
    </location>
</feature>
<evidence type="ECO:0000313" key="4">
    <source>
        <dbReference type="Proteomes" id="UP000306420"/>
    </source>
</evidence>